<organism evidence="6 7">
    <name type="scientific">Rubus argutus</name>
    <name type="common">Southern blackberry</name>
    <dbReference type="NCBI Taxonomy" id="59490"/>
    <lineage>
        <taxon>Eukaryota</taxon>
        <taxon>Viridiplantae</taxon>
        <taxon>Streptophyta</taxon>
        <taxon>Embryophyta</taxon>
        <taxon>Tracheophyta</taxon>
        <taxon>Spermatophyta</taxon>
        <taxon>Magnoliopsida</taxon>
        <taxon>eudicotyledons</taxon>
        <taxon>Gunneridae</taxon>
        <taxon>Pentapetalae</taxon>
        <taxon>rosids</taxon>
        <taxon>fabids</taxon>
        <taxon>Rosales</taxon>
        <taxon>Rosaceae</taxon>
        <taxon>Rosoideae</taxon>
        <taxon>Rosoideae incertae sedis</taxon>
        <taxon>Rubus</taxon>
    </lineage>
</organism>
<dbReference type="FunFam" id="1.25.40.10:FF:000231">
    <property type="entry name" value="Pentatricopeptide repeat-containing protein chloroplastic"/>
    <property type="match status" value="1"/>
</dbReference>
<dbReference type="PANTHER" id="PTHR47926">
    <property type="entry name" value="PENTATRICOPEPTIDE REPEAT-CONTAINING PROTEIN"/>
    <property type="match status" value="1"/>
</dbReference>
<dbReference type="Pfam" id="PF13041">
    <property type="entry name" value="PPR_2"/>
    <property type="match status" value="3"/>
</dbReference>
<reference evidence="6 7" key="1">
    <citation type="journal article" date="2023" name="G3 (Bethesda)">
        <title>A chromosome-length genome assembly and annotation of blackberry (Rubus argutus, cv. 'Hillquist').</title>
        <authorList>
            <person name="Bruna T."/>
            <person name="Aryal R."/>
            <person name="Dudchenko O."/>
            <person name="Sargent D.J."/>
            <person name="Mead D."/>
            <person name="Buti M."/>
            <person name="Cavallini A."/>
            <person name="Hytonen T."/>
            <person name="Andres J."/>
            <person name="Pham M."/>
            <person name="Weisz D."/>
            <person name="Mascagni F."/>
            <person name="Usai G."/>
            <person name="Natali L."/>
            <person name="Bassil N."/>
            <person name="Fernandez G.E."/>
            <person name="Lomsadze A."/>
            <person name="Armour M."/>
            <person name="Olukolu B."/>
            <person name="Poorten T."/>
            <person name="Britton C."/>
            <person name="Davik J."/>
            <person name="Ashrafi H."/>
            <person name="Aiden E.L."/>
            <person name="Borodovsky M."/>
            <person name="Worthington M."/>
        </authorList>
    </citation>
    <scope>NUCLEOTIDE SEQUENCE [LARGE SCALE GENOMIC DNA]</scope>
    <source>
        <strain evidence="6">PI 553951</strain>
    </source>
</reference>
<gene>
    <name evidence="6" type="ORF">M0R45_028550</name>
</gene>
<feature type="repeat" description="PPR" evidence="3">
    <location>
        <begin position="100"/>
        <end position="134"/>
    </location>
</feature>
<feature type="domain" description="DYW" evidence="5">
    <location>
        <begin position="581"/>
        <end position="673"/>
    </location>
</feature>
<dbReference type="InterPro" id="IPR046848">
    <property type="entry name" value="E_motif"/>
</dbReference>
<dbReference type="Pfam" id="PF14432">
    <property type="entry name" value="DYW_deaminase"/>
    <property type="match status" value="1"/>
</dbReference>
<keyword evidence="2" id="KW-0677">Repeat</keyword>
<dbReference type="GO" id="GO:0008270">
    <property type="term" value="F:zinc ion binding"/>
    <property type="evidence" value="ECO:0007669"/>
    <property type="project" value="InterPro"/>
</dbReference>
<dbReference type="Proteomes" id="UP001457282">
    <property type="component" value="Unassembled WGS sequence"/>
</dbReference>
<dbReference type="Gene3D" id="1.25.40.10">
    <property type="entry name" value="Tetratricopeptide repeat domain"/>
    <property type="match status" value="4"/>
</dbReference>
<dbReference type="InterPro" id="IPR046960">
    <property type="entry name" value="PPR_At4g14850-like_plant"/>
</dbReference>
<dbReference type="PANTHER" id="PTHR47926:SF436">
    <property type="entry name" value="PENTATRICOPEPTIDE REPEAT-CONTAINING PROTEIN ELI1, CHLOROPLASTIC-LIKE ISOFORM X2"/>
    <property type="match status" value="1"/>
</dbReference>
<feature type="region of interest" description="Disordered" evidence="4">
    <location>
        <begin position="1"/>
        <end position="27"/>
    </location>
</feature>
<evidence type="ECO:0000313" key="7">
    <source>
        <dbReference type="Proteomes" id="UP001457282"/>
    </source>
</evidence>
<dbReference type="Pfam" id="PF01535">
    <property type="entry name" value="PPR"/>
    <property type="match status" value="4"/>
</dbReference>
<keyword evidence="7" id="KW-1185">Reference proteome</keyword>
<evidence type="ECO:0000313" key="6">
    <source>
        <dbReference type="EMBL" id="KAK9919980.1"/>
    </source>
</evidence>
<dbReference type="GO" id="GO:0009451">
    <property type="term" value="P:RNA modification"/>
    <property type="evidence" value="ECO:0007669"/>
    <property type="project" value="InterPro"/>
</dbReference>
<dbReference type="InterPro" id="IPR011990">
    <property type="entry name" value="TPR-like_helical_dom_sf"/>
</dbReference>
<feature type="repeat" description="PPR" evidence="3">
    <location>
        <begin position="367"/>
        <end position="401"/>
    </location>
</feature>
<name>A0AAW1W9N6_RUBAR</name>
<proteinExistence type="inferred from homology"/>
<dbReference type="InterPro" id="IPR002885">
    <property type="entry name" value="PPR_rpt"/>
</dbReference>
<dbReference type="FunFam" id="1.25.40.10:FF:001050">
    <property type="entry name" value="Pentatricopeptide repeat-containing protein At2g33760"/>
    <property type="match status" value="1"/>
</dbReference>
<dbReference type="AlphaFoldDB" id="A0AAW1W9N6"/>
<feature type="compositionally biased region" description="Low complexity" evidence="4">
    <location>
        <begin position="1"/>
        <end position="10"/>
    </location>
</feature>
<protein>
    <recommendedName>
        <fullName evidence="5">DYW domain-containing protein</fullName>
    </recommendedName>
</protein>
<evidence type="ECO:0000256" key="4">
    <source>
        <dbReference type="SAM" id="MobiDB-lite"/>
    </source>
</evidence>
<feature type="repeat" description="PPR" evidence="3">
    <location>
        <begin position="265"/>
        <end position="299"/>
    </location>
</feature>
<evidence type="ECO:0000256" key="1">
    <source>
        <dbReference type="ARBA" id="ARBA00006643"/>
    </source>
</evidence>
<sequence length="673" mass="75680">MSTTTTTTTTNLPHHIKPKEPSAETKAPTFKLSQKTILDILNTKCTTSLQNLKQAHGVVLRSGHFQDHYVAGTILKCYASPHFNNFGFALKVFDNVWWPNVFVWNIMIKGCVDNYEALDAISFYCKMVDMNARPNKFTYSIMFKACRLVQAVEEGLQIHAHVVKHQLSEDGHIRSAGIKMYASFGLVEEARRILLDDAAKFSDVICWNAMIDGYMKCGDVEAAKELFKHMPNKNVGSWNAMVSGFARCGRLENARLVFDEMNERDEISWSAMIDGYVQGGYHKEALEVFNEMQKEKIVSPRKFVLSSVLAACANVGALDQGKWIHGYIRKKSIQLDATLGTALVDMYAKCGRLDMAWEVFENVKRKEVSTWNAMIGGLAMHGRADDALELFFKMQGSSEPNGITFLSVLNACAHGGFVDEGLTIFKSMKEMHGVEAEVEHYGCVVDMFGRVGLLEEAEQVINSMPIEPNAAVYGALLGACRIHGNVEMGERVGRILLELEPQNSGRYALLSNIYAKAGMWDDVADVRKLMKERGVKTSPGISMVDISGKVHEFKMGDGAHPQMKEVYLMLERIIEKLETEGYSPNTSQVSFDIAEEEKETALQYHSEKLAIAFGVLNTKPGTTIRIVKNLRICEDCHSAIKLFSQVYNRDIIVRDRMRYHHFRNGRCSCNDFW</sequence>
<dbReference type="NCBIfam" id="TIGR00756">
    <property type="entry name" value="PPR"/>
    <property type="match status" value="6"/>
</dbReference>
<dbReference type="EMBL" id="JBEDUW010000006">
    <property type="protein sequence ID" value="KAK9919980.1"/>
    <property type="molecule type" value="Genomic_DNA"/>
</dbReference>
<comment type="similarity">
    <text evidence="1">Belongs to the PPR family. PCMP-H subfamily.</text>
</comment>
<comment type="caution">
    <text evidence="6">The sequence shown here is derived from an EMBL/GenBank/DDBJ whole genome shotgun (WGS) entry which is preliminary data.</text>
</comment>
<dbReference type="GO" id="GO:0031425">
    <property type="term" value="P:chloroplast RNA processing"/>
    <property type="evidence" value="ECO:0007669"/>
    <property type="project" value="UniProtKB-ARBA"/>
</dbReference>
<evidence type="ECO:0000256" key="2">
    <source>
        <dbReference type="ARBA" id="ARBA00022737"/>
    </source>
</evidence>
<feature type="repeat" description="PPR" evidence="3">
    <location>
        <begin position="203"/>
        <end position="237"/>
    </location>
</feature>
<accession>A0AAW1W9N6</accession>
<dbReference type="GO" id="GO:0003723">
    <property type="term" value="F:RNA binding"/>
    <property type="evidence" value="ECO:0007669"/>
    <property type="project" value="InterPro"/>
</dbReference>
<dbReference type="SUPFAM" id="SSF48452">
    <property type="entry name" value="TPR-like"/>
    <property type="match status" value="2"/>
</dbReference>
<feature type="repeat" description="PPR" evidence="3">
    <location>
        <begin position="336"/>
        <end position="366"/>
    </location>
</feature>
<evidence type="ECO:0000259" key="5">
    <source>
        <dbReference type="Pfam" id="PF14432"/>
    </source>
</evidence>
<feature type="repeat" description="PPR" evidence="3">
    <location>
        <begin position="503"/>
        <end position="537"/>
    </location>
</feature>
<evidence type="ECO:0000256" key="3">
    <source>
        <dbReference type="PROSITE-ProRule" id="PRU00708"/>
    </source>
</evidence>
<dbReference type="Pfam" id="PF20431">
    <property type="entry name" value="E_motif"/>
    <property type="match status" value="1"/>
</dbReference>
<dbReference type="PROSITE" id="PS51375">
    <property type="entry name" value="PPR"/>
    <property type="match status" value="6"/>
</dbReference>
<dbReference type="InterPro" id="IPR032867">
    <property type="entry name" value="DYW_dom"/>
</dbReference>